<proteinExistence type="predicted"/>
<reference evidence="3 4" key="1">
    <citation type="submission" date="2020-10" db="EMBL/GenBank/DDBJ databases">
        <authorList>
            <person name="Castelo-Branco R."/>
            <person name="Eusebio N."/>
            <person name="Adriana R."/>
            <person name="Vieira A."/>
            <person name="Brugerolle De Fraissinette N."/>
            <person name="Rezende De Castro R."/>
            <person name="Schneider M.P."/>
            <person name="Vasconcelos V."/>
            <person name="Leao P.N."/>
        </authorList>
    </citation>
    <scope>NUCLEOTIDE SEQUENCE [LARGE SCALE GENOMIC DNA]</scope>
    <source>
        <strain evidence="3 4">LEGE 06123</strain>
    </source>
</reference>
<dbReference type="EMBL" id="JADEWN010000147">
    <property type="protein sequence ID" value="MBE9193741.1"/>
    <property type="molecule type" value="Genomic_DNA"/>
</dbReference>
<evidence type="ECO:0000313" key="3">
    <source>
        <dbReference type="EMBL" id="MBE9193741.1"/>
    </source>
</evidence>
<dbReference type="SUPFAM" id="SSF56349">
    <property type="entry name" value="DNA breaking-rejoining enzymes"/>
    <property type="match status" value="1"/>
</dbReference>
<dbReference type="InterPro" id="IPR011010">
    <property type="entry name" value="DNA_brk_join_enz"/>
</dbReference>
<dbReference type="Gene3D" id="1.10.443.10">
    <property type="entry name" value="Intergrase catalytic core"/>
    <property type="match status" value="1"/>
</dbReference>
<gene>
    <name evidence="3" type="ORF">IQ230_26255</name>
</gene>
<feature type="non-terminal residue" evidence="3">
    <location>
        <position position="121"/>
    </location>
</feature>
<protein>
    <submittedName>
        <fullName evidence="3">Tyrosine-type recombinase/integrase</fullName>
    </submittedName>
</protein>
<dbReference type="PROSITE" id="PS51898">
    <property type="entry name" value="TYR_RECOMBINASE"/>
    <property type="match status" value="1"/>
</dbReference>
<evidence type="ECO:0000259" key="2">
    <source>
        <dbReference type="PROSITE" id="PS51898"/>
    </source>
</evidence>
<name>A0ABR9UZI8_9CHRO</name>
<accession>A0ABR9UZI8</accession>
<dbReference type="Pfam" id="PF00589">
    <property type="entry name" value="Phage_integrase"/>
    <property type="match status" value="1"/>
</dbReference>
<evidence type="ECO:0000313" key="4">
    <source>
        <dbReference type="Proteomes" id="UP000651156"/>
    </source>
</evidence>
<organism evidence="3 4">
    <name type="scientific">Gloeocapsopsis crepidinum LEGE 06123</name>
    <dbReference type="NCBI Taxonomy" id="588587"/>
    <lineage>
        <taxon>Bacteria</taxon>
        <taxon>Bacillati</taxon>
        <taxon>Cyanobacteriota</taxon>
        <taxon>Cyanophyceae</taxon>
        <taxon>Oscillatoriophycideae</taxon>
        <taxon>Chroococcales</taxon>
        <taxon>Chroococcaceae</taxon>
        <taxon>Gloeocapsopsis</taxon>
    </lineage>
</organism>
<dbReference type="InterPro" id="IPR013762">
    <property type="entry name" value="Integrase-like_cat_sf"/>
</dbReference>
<feature type="domain" description="Tyr recombinase" evidence="2">
    <location>
        <begin position="38"/>
        <end position="121"/>
    </location>
</feature>
<dbReference type="Proteomes" id="UP000651156">
    <property type="component" value="Unassembled WGS sequence"/>
</dbReference>
<dbReference type="InterPro" id="IPR002104">
    <property type="entry name" value="Integrase_catalytic"/>
</dbReference>
<comment type="caution">
    <text evidence="3">The sequence shown here is derived from an EMBL/GenBank/DDBJ whole genome shotgun (WGS) entry which is preliminary data.</text>
</comment>
<evidence type="ECO:0000256" key="1">
    <source>
        <dbReference type="ARBA" id="ARBA00023172"/>
    </source>
</evidence>
<keyword evidence="4" id="KW-1185">Reference proteome</keyword>
<dbReference type="RefSeq" id="WP_193935102.1">
    <property type="nucleotide sequence ID" value="NZ_CAWPMZ010000117.1"/>
</dbReference>
<sequence>MTTSALSGISCLTTTYPYFCRTTTKATDLANVKASGELRGRALSQEEIDALIESCFPKTPLDLRDAVAIALLRIGGMRRQEFAHLTLADLDLLHGSLIVRRGKGGKRRVVYLSEEALAFLR</sequence>
<keyword evidence="1" id="KW-0233">DNA recombination</keyword>